<reference evidence="1 2" key="1">
    <citation type="journal article" date="2023" name="Access Microbiol">
        <title>The genome of a steinernematid-associated Pseudomonas piscis bacterium encodes the biosynthesis of insect toxins.</title>
        <authorList>
            <person name="Awori R.M."/>
            <person name="Hendre P."/>
            <person name="Amugune N.O."/>
        </authorList>
    </citation>
    <scope>NUCLEOTIDE SEQUENCE [LARGE SCALE GENOMIC DNA]</scope>
    <source>
        <strain evidence="1 2">97</strain>
    </source>
</reference>
<sequence>MMQSIIRTKGRVISQLISALAVFICWNVSAGKLDVSVGWEQRVFFEKGLSDKQERESHSFQVGGKYFTEWDDGKQHVVMDALYRKDSSSNNREPFEPRDLYWGYIHNSWELYAGFRKVFWGVTEFSHPVDIINQSDLVDDPFGNEKLGQPMINLTKVNDWGIFDLFLLTGFRERTFPGHKARLRAELDVDTRNTVYQYANKKSKLDFAVRSHHTFGNVDLGLSYFNGTERTPEFVLNNHHQLVPYYGQIQQIGLEYQWNINNLIVKWEGAYRQKDPHFSRSPKTSFLVYSGGLEYTHYGVLGSSANLTFFLEYMKDTRNKFSDTPFENDIFAGVQFSANDEQDSVLFLGVTQDMRYGSRAWIFNGSRRLGDNFKLSLNGAIFENLDSEELLYGFRNESYIGMKFIYFFGI</sequence>
<proteinExistence type="predicted"/>
<dbReference type="Proteomes" id="UP001300348">
    <property type="component" value="Chromosome"/>
</dbReference>
<evidence type="ECO:0000313" key="2">
    <source>
        <dbReference type="Proteomes" id="UP001300348"/>
    </source>
</evidence>
<dbReference type="RefSeq" id="WP_311062451.1">
    <property type="nucleotide sequence ID" value="NZ_CP133647.1"/>
</dbReference>
<dbReference type="EMBL" id="CP133647">
    <property type="protein sequence ID" value="WNH03799.1"/>
    <property type="molecule type" value="Genomic_DNA"/>
</dbReference>
<protein>
    <submittedName>
        <fullName evidence="1">Uncharacterized protein</fullName>
    </submittedName>
</protein>
<keyword evidence="2" id="KW-1185">Reference proteome</keyword>
<organism evidence="1 2">
    <name type="scientific">Xenorhabdus griffiniae</name>
    <dbReference type="NCBI Taxonomy" id="351672"/>
    <lineage>
        <taxon>Bacteria</taxon>
        <taxon>Pseudomonadati</taxon>
        <taxon>Pseudomonadota</taxon>
        <taxon>Gammaproteobacteria</taxon>
        <taxon>Enterobacterales</taxon>
        <taxon>Morganellaceae</taxon>
        <taxon>Xenorhabdus</taxon>
    </lineage>
</organism>
<name>A0ABY9XMF9_9GAMM</name>
<gene>
    <name evidence="1" type="ORF">QL112_009085</name>
</gene>
<evidence type="ECO:0000313" key="1">
    <source>
        <dbReference type="EMBL" id="WNH03799.1"/>
    </source>
</evidence>
<accession>A0ABY9XMF9</accession>